<name>A0ABU1F3R1_9RHOB</name>
<dbReference type="RefSeq" id="WP_310455695.1">
    <property type="nucleotide sequence ID" value="NZ_JAVKPH010000002.1"/>
</dbReference>
<evidence type="ECO:0000313" key="8">
    <source>
        <dbReference type="Proteomes" id="UP001247754"/>
    </source>
</evidence>
<dbReference type="PANTHER" id="PTHR43303:SF4">
    <property type="entry name" value="NADPH DEHYDROGENASE C23G7.10C-RELATED"/>
    <property type="match status" value="1"/>
</dbReference>
<keyword evidence="4" id="KW-0521">NADP</keyword>
<sequence length="374" mass="39627">MTATLCTPMALRGLTLRNRIVISPMCQYSAQGGIANDWHLAHYGRLAMGGAGLVLFEATSISPEGRISPGDLGLWEDAQIAPMARVAAFVKSQGAAAGVQLAHAGRRAASQRPWHGAGPLGPEDADLRGEPAWPVVAPSALAMAEGWPVPQALSLEGIAQVRADFAAAARRALAAGFDVIEIHAAHGYLLHEFLSPLSNTRDDAYGGDRARRMRLALEVAADLRAIWPADRPVFVRVSVVDGADGGQTVEDTVAFARELKALGVDVVDCSTGGMLGSATASRVPRGPGFQLPYARAVREGAGIPAMAVGLILDPHQAEAALTEGDADLIAIGRTALDDPNWPLHAERALTGDRWDHWPPQAGWWLERRAASLRR</sequence>
<dbReference type="CDD" id="cd02932">
    <property type="entry name" value="OYE_YqiM_FMN"/>
    <property type="match status" value="1"/>
</dbReference>
<keyword evidence="2" id="KW-0285">Flavoprotein</keyword>
<evidence type="ECO:0000256" key="4">
    <source>
        <dbReference type="ARBA" id="ARBA00022857"/>
    </source>
</evidence>
<protein>
    <submittedName>
        <fullName evidence="7">NADH:flavin oxidoreductase/NADH oxidase</fullName>
    </submittedName>
</protein>
<gene>
    <name evidence="7" type="ORF">RGD00_02760</name>
</gene>
<evidence type="ECO:0000256" key="3">
    <source>
        <dbReference type="ARBA" id="ARBA00022643"/>
    </source>
</evidence>
<keyword evidence="5" id="KW-0560">Oxidoreductase</keyword>
<evidence type="ECO:0000259" key="6">
    <source>
        <dbReference type="Pfam" id="PF00724"/>
    </source>
</evidence>
<proteinExistence type="predicted"/>
<dbReference type="InterPro" id="IPR001155">
    <property type="entry name" value="OxRdtase_FMN_N"/>
</dbReference>
<keyword evidence="3" id="KW-0288">FMN</keyword>
<dbReference type="Gene3D" id="3.20.20.70">
    <property type="entry name" value="Aldolase class I"/>
    <property type="match status" value="1"/>
</dbReference>
<dbReference type="PANTHER" id="PTHR43303">
    <property type="entry name" value="NADPH DEHYDROGENASE C23G7.10C-RELATED"/>
    <property type="match status" value="1"/>
</dbReference>
<dbReference type="InterPro" id="IPR013785">
    <property type="entry name" value="Aldolase_TIM"/>
</dbReference>
<dbReference type="Proteomes" id="UP001247754">
    <property type="component" value="Unassembled WGS sequence"/>
</dbReference>
<evidence type="ECO:0000256" key="2">
    <source>
        <dbReference type="ARBA" id="ARBA00022630"/>
    </source>
</evidence>
<feature type="domain" description="NADH:flavin oxidoreductase/NADH oxidase N-terminal" evidence="6">
    <location>
        <begin position="5"/>
        <end position="349"/>
    </location>
</feature>
<evidence type="ECO:0000256" key="5">
    <source>
        <dbReference type="ARBA" id="ARBA00023002"/>
    </source>
</evidence>
<evidence type="ECO:0000313" key="7">
    <source>
        <dbReference type="EMBL" id="MDR5651510.1"/>
    </source>
</evidence>
<comment type="cofactor">
    <cofactor evidence="1">
        <name>FMN</name>
        <dbReference type="ChEBI" id="CHEBI:58210"/>
    </cofactor>
</comment>
<organism evidence="7 8">
    <name type="scientific">Ruixingdingia sedimenti</name>
    <dbReference type="NCBI Taxonomy" id="3073604"/>
    <lineage>
        <taxon>Bacteria</taxon>
        <taxon>Pseudomonadati</taxon>
        <taxon>Pseudomonadota</taxon>
        <taxon>Alphaproteobacteria</taxon>
        <taxon>Rhodobacterales</taxon>
        <taxon>Paracoccaceae</taxon>
        <taxon>Ruixingdingia</taxon>
    </lineage>
</organism>
<keyword evidence="8" id="KW-1185">Reference proteome</keyword>
<dbReference type="EMBL" id="JAVKPH010000002">
    <property type="protein sequence ID" value="MDR5651510.1"/>
    <property type="molecule type" value="Genomic_DNA"/>
</dbReference>
<evidence type="ECO:0000256" key="1">
    <source>
        <dbReference type="ARBA" id="ARBA00001917"/>
    </source>
</evidence>
<dbReference type="SUPFAM" id="SSF51395">
    <property type="entry name" value="FMN-linked oxidoreductases"/>
    <property type="match status" value="1"/>
</dbReference>
<accession>A0ABU1F3R1</accession>
<dbReference type="Pfam" id="PF00724">
    <property type="entry name" value="Oxidored_FMN"/>
    <property type="match status" value="1"/>
</dbReference>
<dbReference type="InterPro" id="IPR044152">
    <property type="entry name" value="YqjM-like"/>
</dbReference>
<comment type="caution">
    <text evidence="7">The sequence shown here is derived from an EMBL/GenBank/DDBJ whole genome shotgun (WGS) entry which is preliminary data.</text>
</comment>
<reference evidence="7 8" key="1">
    <citation type="submission" date="2023-09" db="EMBL/GenBank/DDBJ databases">
        <title>Xinfangfangia sedmenti sp. nov., isolated the sedment.</title>
        <authorList>
            <person name="Xu L."/>
        </authorList>
    </citation>
    <scope>NUCLEOTIDE SEQUENCE [LARGE SCALE GENOMIC DNA]</scope>
    <source>
        <strain evidence="7 8">LG-4</strain>
    </source>
</reference>